<dbReference type="RefSeq" id="WP_107368810.1">
    <property type="nucleotide sequence ID" value="NZ_CP031266.1"/>
</dbReference>
<reference evidence="3" key="1">
    <citation type="submission" date="2019-11" db="EMBL/GenBank/DDBJ databases">
        <title>Whole genome comparisons of Staphylococcus agnetis isolates from cattle and chickens.</title>
        <authorList>
            <person name="Rhoads D."/>
            <person name="Shwani A."/>
            <person name="Adkins P."/>
            <person name="Calcutt M."/>
            <person name="Middleton J."/>
        </authorList>
    </citation>
    <scope>NUCLEOTIDE SEQUENCE</scope>
    <source>
        <strain evidence="3">1387</strain>
    </source>
</reference>
<dbReference type="GeneID" id="57690639"/>
<dbReference type="GO" id="GO:0006581">
    <property type="term" value="P:acetylcholine catabolic process"/>
    <property type="evidence" value="ECO:0007669"/>
    <property type="project" value="TreeGrafter"/>
</dbReference>
<dbReference type="InterPro" id="IPR019819">
    <property type="entry name" value="Carboxylesterase_B_CS"/>
</dbReference>
<dbReference type="AlphaFoldDB" id="A0A2T4MHL3"/>
<comment type="caution">
    <text evidence="3">The sequence shown here is derived from an EMBL/GenBank/DDBJ whole genome shotgun (WGS) entry which is preliminary data.</text>
</comment>
<sequence>MIRVETELGDILGESHPHYDVFKGIPYAIPPVGDLRFQAARPYSKRLDEFKATQFGAVPIQPPNSLESFFNVTPTHYTQSEDCLTLNIWRPHGTTDSDRLPVIVYVYGGSFVNGHSALDMYNPEHFVAQHRVIVVTFNYRLGALGFLNWSEINPAWDYNLGLSDQQCAFQWVHDHISFFGGNPHCVTAMGQSAGAMSIQALLCHPKTHNLIHRAVLLSGALQWMTYDTSTLKAQEFETLKQTHFPSIPWTALSPNHILTLMAHQQVMYGKSKGLEFLYAPIKTSQFTNHFAHLRLPVLIVQTEAEGDIYIKSEKHTLDPQQFQKVAERNGLDVPHRSQIQTASQQRDWITTHYFHRPIATLSKALSTYTDTWCATFAWSRPDHRDYASSYHILDVPFWFGQLEILAAHGLRLRAHDYNVSQDMMQDLTTFAQTGCLPWDAHKIYQ</sequence>
<feature type="domain" description="Carboxylesterase type B" evidence="2">
    <location>
        <begin position="4"/>
        <end position="228"/>
    </location>
</feature>
<dbReference type="GO" id="GO:0003990">
    <property type="term" value="F:acetylcholinesterase activity"/>
    <property type="evidence" value="ECO:0007669"/>
    <property type="project" value="TreeGrafter"/>
</dbReference>
<dbReference type="PANTHER" id="PTHR43918:SF4">
    <property type="entry name" value="CARBOXYLIC ESTER HYDROLASE"/>
    <property type="match status" value="1"/>
</dbReference>
<protein>
    <submittedName>
        <fullName evidence="3">Carboxylesterase family protein</fullName>
    </submittedName>
</protein>
<gene>
    <name evidence="3" type="ORF">GLV84_00855</name>
</gene>
<dbReference type="InterPro" id="IPR002018">
    <property type="entry name" value="CarbesteraseB"/>
</dbReference>
<dbReference type="EMBL" id="WMFL01000014">
    <property type="protein sequence ID" value="NJI01437.1"/>
    <property type="molecule type" value="Genomic_DNA"/>
</dbReference>
<dbReference type="InterPro" id="IPR029058">
    <property type="entry name" value="AB_hydrolase_fold"/>
</dbReference>
<dbReference type="InterPro" id="IPR050654">
    <property type="entry name" value="AChE-related_enzymes"/>
</dbReference>
<dbReference type="Gene3D" id="3.40.50.1820">
    <property type="entry name" value="alpha/beta hydrolase"/>
    <property type="match status" value="1"/>
</dbReference>
<name>A0A2T4MHL3_9STAP</name>
<dbReference type="SUPFAM" id="SSF53474">
    <property type="entry name" value="alpha/beta-Hydrolases"/>
    <property type="match status" value="1"/>
</dbReference>
<evidence type="ECO:0000256" key="1">
    <source>
        <dbReference type="ARBA" id="ARBA00022801"/>
    </source>
</evidence>
<evidence type="ECO:0000313" key="3">
    <source>
        <dbReference type="EMBL" id="NJI01437.1"/>
    </source>
</evidence>
<proteinExistence type="predicted"/>
<dbReference type="Pfam" id="PF00135">
    <property type="entry name" value="COesterase"/>
    <property type="match status" value="1"/>
</dbReference>
<dbReference type="PANTHER" id="PTHR43918">
    <property type="entry name" value="ACETYLCHOLINESTERASE"/>
    <property type="match status" value="1"/>
</dbReference>
<accession>A0A2T4MHL3</accession>
<dbReference type="Proteomes" id="UP000646308">
    <property type="component" value="Unassembled WGS sequence"/>
</dbReference>
<dbReference type="GO" id="GO:0005615">
    <property type="term" value="C:extracellular space"/>
    <property type="evidence" value="ECO:0007669"/>
    <property type="project" value="TreeGrafter"/>
</dbReference>
<organism evidence="3 4">
    <name type="scientific">Staphylococcus agnetis</name>
    <dbReference type="NCBI Taxonomy" id="985762"/>
    <lineage>
        <taxon>Bacteria</taxon>
        <taxon>Bacillati</taxon>
        <taxon>Bacillota</taxon>
        <taxon>Bacilli</taxon>
        <taxon>Bacillales</taxon>
        <taxon>Staphylococcaceae</taxon>
        <taxon>Staphylococcus</taxon>
    </lineage>
</organism>
<evidence type="ECO:0000313" key="4">
    <source>
        <dbReference type="Proteomes" id="UP000646308"/>
    </source>
</evidence>
<keyword evidence="1" id="KW-0378">Hydrolase</keyword>
<evidence type="ECO:0000259" key="2">
    <source>
        <dbReference type="Pfam" id="PF00135"/>
    </source>
</evidence>
<dbReference type="GO" id="GO:0019695">
    <property type="term" value="P:choline metabolic process"/>
    <property type="evidence" value="ECO:0007669"/>
    <property type="project" value="TreeGrafter"/>
</dbReference>
<dbReference type="GO" id="GO:0005886">
    <property type="term" value="C:plasma membrane"/>
    <property type="evidence" value="ECO:0007669"/>
    <property type="project" value="TreeGrafter"/>
</dbReference>
<dbReference type="PROSITE" id="PS00941">
    <property type="entry name" value="CARBOXYLESTERASE_B_2"/>
    <property type="match status" value="1"/>
</dbReference>